<accession>A0A3Q1J5V1</accession>
<evidence type="ECO:0000256" key="5">
    <source>
        <dbReference type="ARBA" id="ARBA00023272"/>
    </source>
</evidence>
<dbReference type="Ensembl" id="ENSATET00000028651.3">
    <property type="protein sequence ID" value="ENSATEP00000028210.3"/>
    <property type="gene ID" value="ENSATEG00000019487.3"/>
</dbReference>
<dbReference type="GO" id="GO:0004865">
    <property type="term" value="F:protein serine/threonine phosphatase inhibitor activity"/>
    <property type="evidence" value="ECO:0007669"/>
    <property type="project" value="TreeGrafter"/>
</dbReference>
<evidence type="ECO:0000256" key="1">
    <source>
        <dbReference type="ARBA" id="ARBA00004496"/>
    </source>
</evidence>
<keyword evidence="3" id="KW-0963">Cytoplasm</keyword>
<evidence type="ECO:0000256" key="8">
    <source>
        <dbReference type="ARBA" id="ARBA00077289"/>
    </source>
</evidence>
<dbReference type="PANTHER" id="PTHR16188:SF4">
    <property type="entry name" value="PROTEIN PHOSPHATASE 1 REGULATORY SUBUNIT 14A"/>
    <property type="match status" value="1"/>
</dbReference>
<dbReference type="Gene3D" id="1.10.150.220">
    <property type="entry name" value="CPI-17"/>
    <property type="match status" value="1"/>
</dbReference>
<comment type="similarity">
    <text evidence="2">Belongs to the PP1 inhibitor family.</text>
</comment>
<evidence type="ECO:0000256" key="3">
    <source>
        <dbReference type="ARBA" id="ARBA00022490"/>
    </source>
</evidence>
<comment type="function">
    <text evidence="6">Inhibitor of PPP1CA. Has over 1000-fold higher inhibitory activity when phosphorylated, creating a molecular switch for regulating the phosphorylation status of PPP1CA substrates and smooth muscle contraction.</text>
</comment>
<evidence type="ECO:0000256" key="9">
    <source>
        <dbReference type="ARBA" id="ARBA00082520"/>
    </source>
</evidence>
<sequence>MERLKLPRKRLRRIQLLLSKKLTLWVQVCGVQMAANRVGRRVNKVCGSQSQSRAPGLSLQRRQARVTVKYNRRELQRRLDTEKWIDCGLDQLYQGREEDMPEEVNIDELLDLKTDEERTHRLKEIFCSCKNNTEAFISELLVKLQGLQKQEDLHNDGINLPQLHIYPTRSGSADPV</sequence>
<keyword evidence="5" id="KW-0650">Protein phosphatase inhibitor</keyword>
<reference evidence="10" key="2">
    <citation type="submission" date="2025-08" db="UniProtKB">
        <authorList>
            <consortium name="Ensembl"/>
        </authorList>
    </citation>
    <scope>IDENTIFICATION</scope>
</reference>
<comment type="subcellular location">
    <subcellularLocation>
        <location evidence="1">Cytoplasm</location>
    </subcellularLocation>
</comment>
<proteinExistence type="inferred from homology"/>
<evidence type="ECO:0000256" key="2">
    <source>
        <dbReference type="ARBA" id="ARBA00005483"/>
    </source>
</evidence>
<dbReference type="SUPFAM" id="SSF81790">
    <property type="entry name" value="Myosin phosphatase inhibitor 17kDa protein, CPI-17"/>
    <property type="match status" value="1"/>
</dbReference>
<dbReference type="InterPro" id="IPR036658">
    <property type="entry name" value="CPI-17_sf"/>
</dbReference>
<reference evidence="10" key="1">
    <citation type="submission" date="2021-04" db="EMBL/GenBank/DDBJ databases">
        <authorList>
            <consortium name="Wellcome Sanger Institute Data Sharing"/>
        </authorList>
    </citation>
    <scope>NUCLEOTIDE SEQUENCE [LARGE SCALE GENOMIC DNA]</scope>
</reference>
<dbReference type="GeneTree" id="ENSGT00950000182985"/>
<dbReference type="FunFam" id="1.10.150.220:FF:000002">
    <property type="entry name" value="protein phosphatase 1 regulatory subunit 14A"/>
    <property type="match status" value="1"/>
</dbReference>
<dbReference type="PANTHER" id="PTHR16188">
    <property type="entry name" value="PROTEIN PHOSPHATASE 1 INHIBITOR POTENTIATED BY PROTEIN KINASE C"/>
    <property type="match status" value="1"/>
</dbReference>
<dbReference type="Proteomes" id="UP000265040">
    <property type="component" value="Chromosome 13"/>
</dbReference>
<dbReference type="InterPro" id="IPR008025">
    <property type="entry name" value="CPI-17"/>
</dbReference>
<dbReference type="InParanoid" id="A0A3Q1J5V1"/>
<evidence type="ECO:0000256" key="7">
    <source>
        <dbReference type="ARBA" id="ARBA00072687"/>
    </source>
</evidence>
<name>A0A3Q1J5V1_ANATE</name>
<dbReference type="AlphaFoldDB" id="A0A3Q1J5V1"/>
<keyword evidence="11" id="KW-1185">Reference proteome</keyword>
<dbReference type="Pfam" id="PF05361">
    <property type="entry name" value="PP1_inhibitor"/>
    <property type="match status" value="1"/>
</dbReference>
<reference evidence="10" key="3">
    <citation type="submission" date="2025-09" db="UniProtKB">
        <authorList>
            <consortium name="Ensembl"/>
        </authorList>
    </citation>
    <scope>IDENTIFICATION</scope>
</reference>
<keyword evidence="4" id="KW-0597">Phosphoprotein</keyword>
<evidence type="ECO:0000313" key="11">
    <source>
        <dbReference type="Proteomes" id="UP000265040"/>
    </source>
</evidence>
<evidence type="ECO:0000256" key="4">
    <source>
        <dbReference type="ARBA" id="ARBA00022553"/>
    </source>
</evidence>
<evidence type="ECO:0000256" key="6">
    <source>
        <dbReference type="ARBA" id="ARBA00056140"/>
    </source>
</evidence>
<organism evidence="10 11">
    <name type="scientific">Anabas testudineus</name>
    <name type="common">Climbing perch</name>
    <name type="synonym">Anthias testudineus</name>
    <dbReference type="NCBI Taxonomy" id="64144"/>
    <lineage>
        <taxon>Eukaryota</taxon>
        <taxon>Metazoa</taxon>
        <taxon>Chordata</taxon>
        <taxon>Craniata</taxon>
        <taxon>Vertebrata</taxon>
        <taxon>Euteleostomi</taxon>
        <taxon>Actinopterygii</taxon>
        <taxon>Neopterygii</taxon>
        <taxon>Teleostei</taxon>
        <taxon>Neoteleostei</taxon>
        <taxon>Acanthomorphata</taxon>
        <taxon>Anabantaria</taxon>
        <taxon>Anabantiformes</taxon>
        <taxon>Anabantoidei</taxon>
        <taxon>Anabantidae</taxon>
        <taxon>Anabas</taxon>
    </lineage>
</organism>
<dbReference type="STRING" id="64144.ENSATEP00000028210"/>
<evidence type="ECO:0000313" key="10">
    <source>
        <dbReference type="Ensembl" id="ENSATEP00000028210.3"/>
    </source>
</evidence>
<dbReference type="GO" id="GO:0005737">
    <property type="term" value="C:cytoplasm"/>
    <property type="evidence" value="ECO:0007669"/>
    <property type="project" value="UniProtKB-SubCell"/>
</dbReference>
<protein>
    <recommendedName>
        <fullName evidence="7">Protein phosphatase 1 regulatory subunit 14A</fullName>
    </recommendedName>
    <alternativeName>
        <fullName evidence="9">17 kDa PKC-potentiated inhibitory protein of PP1</fullName>
    </alternativeName>
    <alternativeName>
        <fullName evidence="8">Protein kinase C-potentiated inhibitor protein of 17 kDa</fullName>
    </alternativeName>
</protein>